<dbReference type="EMBL" id="JAWDGP010003357">
    <property type="protein sequence ID" value="KAK3775061.1"/>
    <property type="molecule type" value="Genomic_DNA"/>
</dbReference>
<sequence>MDNVPITSYLTLEVENFYLHLPAKMRCFEMPYRSAFASYVSRQRGKGGAVDIDGRFYEYFSVVNKPRCTSQKPRGNLGSTMPRWPSKGISWYIQYLEGSPFKDYASS</sequence>
<gene>
    <name evidence="1" type="ORF">RRG08_048271</name>
</gene>
<organism evidence="1 2">
    <name type="scientific">Elysia crispata</name>
    <name type="common">lettuce slug</name>
    <dbReference type="NCBI Taxonomy" id="231223"/>
    <lineage>
        <taxon>Eukaryota</taxon>
        <taxon>Metazoa</taxon>
        <taxon>Spiralia</taxon>
        <taxon>Lophotrochozoa</taxon>
        <taxon>Mollusca</taxon>
        <taxon>Gastropoda</taxon>
        <taxon>Heterobranchia</taxon>
        <taxon>Euthyneura</taxon>
        <taxon>Panpulmonata</taxon>
        <taxon>Sacoglossa</taxon>
        <taxon>Placobranchoidea</taxon>
        <taxon>Plakobranchidae</taxon>
        <taxon>Elysia</taxon>
    </lineage>
</organism>
<dbReference type="AlphaFoldDB" id="A0AAE0ZU98"/>
<name>A0AAE0ZU98_9GAST</name>
<evidence type="ECO:0000313" key="1">
    <source>
        <dbReference type="EMBL" id="KAK3775061.1"/>
    </source>
</evidence>
<keyword evidence="2" id="KW-1185">Reference proteome</keyword>
<dbReference type="Proteomes" id="UP001283361">
    <property type="component" value="Unassembled WGS sequence"/>
</dbReference>
<comment type="caution">
    <text evidence="1">The sequence shown here is derived from an EMBL/GenBank/DDBJ whole genome shotgun (WGS) entry which is preliminary data.</text>
</comment>
<accession>A0AAE0ZU98</accession>
<protein>
    <submittedName>
        <fullName evidence="1">Uncharacterized protein</fullName>
    </submittedName>
</protein>
<reference evidence="1" key="1">
    <citation type="journal article" date="2023" name="G3 (Bethesda)">
        <title>A reference genome for the long-term kleptoplast-retaining sea slug Elysia crispata morphotype clarki.</title>
        <authorList>
            <person name="Eastman K.E."/>
            <person name="Pendleton A.L."/>
            <person name="Shaikh M.A."/>
            <person name="Suttiyut T."/>
            <person name="Ogas R."/>
            <person name="Tomko P."/>
            <person name="Gavelis G."/>
            <person name="Widhalm J.R."/>
            <person name="Wisecaver J.H."/>
        </authorList>
    </citation>
    <scope>NUCLEOTIDE SEQUENCE</scope>
    <source>
        <strain evidence="1">ECLA1</strain>
    </source>
</reference>
<proteinExistence type="predicted"/>
<evidence type="ECO:0000313" key="2">
    <source>
        <dbReference type="Proteomes" id="UP001283361"/>
    </source>
</evidence>